<evidence type="ECO:0000259" key="18">
    <source>
        <dbReference type="SMART" id="SM00382"/>
    </source>
</evidence>
<keyword evidence="8" id="KW-0378">Hydrolase</keyword>
<dbReference type="Proteomes" id="UP001431783">
    <property type="component" value="Unassembled WGS sequence"/>
</dbReference>
<evidence type="ECO:0000256" key="1">
    <source>
        <dbReference type="ARBA" id="ARBA00004514"/>
    </source>
</evidence>
<gene>
    <name evidence="19" type="ORF">WA026_017030</name>
</gene>
<evidence type="ECO:0000256" key="9">
    <source>
        <dbReference type="ARBA" id="ARBA00022840"/>
    </source>
</evidence>
<evidence type="ECO:0000313" key="20">
    <source>
        <dbReference type="Proteomes" id="UP001431783"/>
    </source>
</evidence>
<evidence type="ECO:0000256" key="4">
    <source>
        <dbReference type="ARBA" id="ARBA00022490"/>
    </source>
</evidence>
<comment type="subcellular location">
    <subcellularLocation>
        <location evidence="1">Cytoplasm</location>
        <location evidence="1">Cytosol</location>
    </subcellularLocation>
    <subcellularLocation>
        <location evidence="15">Peroxisome membrane</location>
    </subcellularLocation>
</comment>
<evidence type="ECO:0000256" key="15">
    <source>
        <dbReference type="ARBA" id="ARBA00046271"/>
    </source>
</evidence>
<evidence type="ECO:0000256" key="13">
    <source>
        <dbReference type="ARBA" id="ARBA00032509"/>
    </source>
</evidence>
<evidence type="ECO:0000256" key="10">
    <source>
        <dbReference type="ARBA" id="ARBA00022927"/>
    </source>
</evidence>
<dbReference type="InterPro" id="IPR015342">
    <property type="entry name" value="PEX1-N_C-lobe"/>
</dbReference>
<dbReference type="InterPro" id="IPR003959">
    <property type="entry name" value="ATPase_AAA_core"/>
</dbReference>
<comment type="subunit">
    <text evidence="17">Interacts with PEX6; forming the PEX1-PEX6 AAA ATPase complex, which is composed of a heterohexamer formed by a trimer of PEX1-PEX6 dimers.</text>
</comment>
<dbReference type="InterPro" id="IPR029067">
    <property type="entry name" value="CDC48_domain_2-like_sf"/>
</dbReference>
<dbReference type="PANTHER" id="PTHR23077">
    <property type="entry name" value="AAA-FAMILY ATPASE"/>
    <property type="match status" value="1"/>
</dbReference>
<dbReference type="GO" id="GO:0005778">
    <property type="term" value="C:peroxisomal membrane"/>
    <property type="evidence" value="ECO:0007669"/>
    <property type="project" value="UniProtKB-SubCell"/>
</dbReference>
<keyword evidence="10" id="KW-0653">Protein transport</keyword>
<dbReference type="AlphaFoldDB" id="A0AAW1TV97"/>
<feature type="domain" description="AAA+ ATPase" evidence="18">
    <location>
        <begin position="721"/>
        <end position="857"/>
    </location>
</feature>
<protein>
    <recommendedName>
        <fullName evidence="14">Peroxisomal ATPase PEX1</fullName>
    </recommendedName>
    <alternativeName>
        <fullName evidence="13">Peroxin-1</fullName>
    </alternativeName>
</protein>
<evidence type="ECO:0000256" key="12">
    <source>
        <dbReference type="ARBA" id="ARBA00023140"/>
    </source>
</evidence>
<name>A0AAW1TV97_9CUCU</name>
<dbReference type="SUPFAM" id="SSF54585">
    <property type="entry name" value="Cdc48 domain 2-like"/>
    <property type="match status" value="1"/>
</dbReference>
<dbReference type="Pfam" id="PF17862">
    <property type="entry name" value="AAA_lid_3"/>
    <property type="match status" value="1"/>
</dbReference>
<keyword evidence="6" id="KW-0677">Repeat</keyword>
<evidence type="ECO:0000256" key="8">
    <source>
        <dbReference type="ARBA" id="ARBA00022801"/>
    </source>
</evidence>
<dbReference type="Pfam" id="PF09262">
    <property type="entry name" value="PEX-1N"/>
    <property type="match status" value="1"/>
</dbReference>
<accession>A0AAW1TV97</accession>
<feature type="domain" description="AAA+ ATPase" evidence="18">
    <location>
        <begin position="451"/>
        <end position="600"/>
    </location>
</feature>
<evidence type="ECO:0000256" key="11">
    <source>
        <dbReference type="ARBA" id="ARBA00023136"/>
    </source>
</evidence>
<evidence type="ECO:0000256" key="5">
    <source>
        <dbReference type="ARBA" id="ARBA00022593"/>
    </source>
</evidence>
<dbReference type="Gene3D" id="3.10.330.10">
    <property type="match status" value="1"/>
</dbReference>
<evidence type="ECO:0000256" key="14">
    <source>
        <dbReference type="ARBA" id="ARBA00034532"/>
    </source>
</evidence>
<dbReference type="Pfam" id="PF00004">
    <property type="entry name" value="AAA"/>
    <property type="match status" value="2"/>
</dbReference>
<proteinExistence type="inferred from homology"/>
<dbReference type="InterPro" id="IPR003593">
    <property type="entry name" value="AAA+_ATPase"/>
</dbReference>
<dbReference type="FunFam" id="1.10.8.60:FF:000105">
    <property type="entry name" value="PeRoXisome assembly factor"/>
    <property type="match status" value="1"/>
</dbReference>
<dbReference type="SMART" id="SM00382">
    <property type="entry name" value="AAA"/>
    <property type="match status" value="2"/>
</dbReference>
<keyword evidence="5" id="KW-0962">Peroxisome biogenesis</keyword>
<dbReference type="InterPro" id="IPR050168">
    <property type="entry name" value="AAA_ATPase_domain"/>
</dbReference>
<dbReference type="InterPro" id="IPR003960">
    <property type="entry name" value="ATPase_AAA_CS"/>
</dbReference>
<comment type="caution">
    <text evidence="19">The sequence shown here is derived from an EMBL/GenBank/DDBJ whole genome shotgun (WGS) entry which is preliminary data.</text>
</comment>
<keyword evidence="3" id="KW-0813">Transport</keyword>
<keyword evidence="7" id="KW-0547">Nucleotide-binding</keyword>
<dbReference type="GO" id="GO:0016558">
    <property type="term" value="P:protein import into peroxisome matrix"/>
    <property type="evidence" value="ECO:0007669"/>
    <property type="project" value="TreeGrafter"/>
</dbReference>
<organism evidence="19 20">
    <name type="scientific">Henosepilachna vigintioctopunctata</name>
    <dbReference type="NCBI Taxonomy" id="420089"/>
    <lineage>
        <taxon>Eukaryota</taxon>
        <taxon>Metazoa</taxon>
        <taxon>Ecdysozoa</taxon>
        <taxon>Arthropoda</taxon>
        <taxon>Hexapoda</taxon>
        <taxon>Insecta</taxon>
        <taxon>Pterygota</taxon>
        <taxon>Neoptera</taxon>
        <taxon>Endopterygota</taxon>
        <taxon>Coleoptera</taxon>
        <taxon>Polyphaga</taxon>
        <taxon>Cucujiformia</taxon>
        <taxon>Coccinelloidea</taxon>
        <taxon>Coccinellidae</taxon>
        <taxon>Epilachninae</taxon>
        <taxon>Epilachnini</taxon>
        <taxon>Henosepilachna</taxon>
    </lineage>
</organism>
<evidence type="ECO:0000256" key="17">
    <source>
        <dbReference type="ARBA" id="ARBA00064205"/>
    </source>
</evidence>
<dbReference type="SUPFAM" id="SSF52540">
    <property type="entry name" value="P-loop containing nucleoside triphosphate hydrolases"/>
    <property type="match status" value="2"/>
</dbReference>
<evidence type="ECO:0000256" key="6">
    <source>
        <dbReference type="ARBA" id="ARBA00022737"/>
    </source>
</evidence>
<comment type="similarity">
    <text evidence="2">Belongs to the AAA ATPase family.</text>
</comment>
<keyword evidence="11" id="KW-0472">Membrane</keyword>
<dbReference type="GO" id="GO:0005829">
    <property type="term" value="C:cytosol"/>
    <property type="evidence" value="ECO:0007669"/>
    <property type="project" value="UniProtKB-SubCell"/>
</dbReference>
<keyword evidence="20" id="KW-1185">Reference proteome</keyword>
<dbReference type="InterPro" id="IPR041569">
    <property type="entry name" value="AAA_lid_3"/>
</dbReference>
<dbReference type="GO" id="GO:0005524">
    <property type="term" value="F:ATP binding"/>
    <property type="evidence" value="ECO:0007669"/>
    <property type="project" value="UniProtKB-KW"/>
</dbReference>
<dbReference type="PROSITE" id="PS00674">
    <property type="entry name" value="AAA"/>
    <property type="match status" value="1"/>
</dbReference>
<dbReference type="EMBL" id="JARQZJ010000010">
    <property type="protein sequence ID" value="KAK9872227.1"/>
    <property type="molecule type" value="Genomic_DNA"/>
</dbReference>
<evidence type="ECO:0000313" key="19">
    <source>
        <dbReference type="EMBL" id="KAK9872227.1"/>
    </source>
</evidence>
<keyword evidence="4" id="KW-0963">Cytoplasm</keyword>
<reference evidence="19 20" key="1">
    <citation type="submission" date="2023-03" db="EMBL/GenBank/DDBJ databases">
        <title>Genome insight into feeding habits of ladybird beetles.</title>
        <authorList>
            <person name="Li H.-S."/>
            <person name="Huang Y.-H."/>
            <person name="Pang H."/>
        </authorList>
    </citation>
    <scope>NUCLEOTIDE SEQUENCE [LARGE SCALE GENOMIC DNA]</scope>
    <source>
        <strain evidence="19">SYSU_2023b</strain>
        <tissue evidence="19">Whole body</tissue>
    </source>
</reference>
<sequence>MLEKTLTVKFLNVKNNFCVLHYKTCRESNVFVKISYGKNQEAYFTTGPSLYGDSDNMFGISSLCAKALQIKENDTVYLMEIISPRKVQSFTISPLRFDDYHVMDMLKFEIENCILNQTRVVNKDQSFIIWIGENLNIPVKVVSVEPSTPGVLDNLTELIILPQMKTMNKQRVIMSKVSSNPKDATFKHLDVDFFNTPRKLTESGKRIERKIQFYLNRKTFFKARLVPFNILKSSDISNFLYEFNVFMLQSEVSPDLRKIDTFKEPLFCSLEAANNSNAQLVFVRVFFIEESVFSNSVVLRNNIYGHEFVFRILECETGRQVIVKPIFRANNVKEIIVRTNNNKEKALNLLKEYLANICKNQEFVLNADIPITLNEDTLCILKFKPSSSKYCLISKDFLRNCKYIVQDDPSLTNLSTKKMKIKKDFVATTKLQSIYNTIVENLKINLKQNIPIGCSLLTGNIGCGKTTLIKYVSHSVVGPPFFIYSEIVDCKTLKGKSVDSLHKMFTSIFENLVHHPHSILFIDNIHILCENTCENDAQAQNTLYYDRISEMMYILFTAVASHCSIGIIATAESVDKLNKNFYSPRGMHLFHSIFHIGNLTTDDRSKILEHFFKDCSFELDFKDLSRRTEGYVFQDLFDFIQKAKFQSIKNDPENMIVKKKHCESALSQMTMLCLSDVKLHSSGDRYFEDIGGLTDIKKLLTETLLWPLKFPNLFDSAPIRLLSGILLYGAPGTGKTLLASAIAKQFSIRLISIKGPELLSKYIGASEQAVRDVFKKAQNAKPCILFFDEFDSLAPRRGHDSTGVTDRVVNQLLTQMDGVESLVGVSVVAATSRPDLLDPALLRPGRLDRLILCPLPDLKSRMDILRVLSKPLNLADDVMLQEIAKKTEGFSGADLQSLLYTAQLASAEHLMMSEEGNSGLKPITQEILRSALSKTKPSLNVSERTKYDLIYSKFQGKGDVTLVKPGSKVSLA</sequence>
<keyword evidence="9" id="KW-0067">ATP-binding</keyword>
<comment type="catalytic activity">
    <reaction evidence="16">
        <text>ATP + H2O = ADP + phosphate + H(+)</text>
        <dbReference type="Rhea" id="RHEA:13065"/>
        <dbReference type="ChEBI" id="CHEBI:15377"/>
        <dbReference type="ChEBI" id="CHEBI:15378"/>
        <dbReference type="ChEBI" id="CHEBI:30616"/>
        <dbReference type="ChEBI" id="CHEBI:43474"/>
        <dbReference type="ChEBI" id="CHEBI:456216"/>
    </reaction>
    <physiologicalReaction direction="left-to-right" evidence="16">
        <dbReference type="Rhea" id="RHEA:13066"/>
    </physiologicalReaction>
</comment>
<dbReference type="Gene3D" id="3.40.50.300">
    <property type="entry name" value="P-loop containing nucleotide triphosphate hydrolases"/>
    <property type="match status" value="2"/>
</dbReference>
<dbReference type="PANTHER" id="PTHR23077:SF12">
    <property type="entry name" value="PEROXISOMAL ATPASE PEX1"/>
    <property type="match status" value="1"/>
</dbReference>
<evidence type="ECO:0000256" key="16">
    <source>
        <dbReference type="ARBA" id="ARBA00048778"/>
    </source>
</evidence>
<dbReference type="FunFam" id="3.40.50.300:FF:000149">
    <property type="entry name" value="Nuclear valosin-containing protein-like"/>
    <property type="match status" value="1"/>
</dbReference>
<dbReference type="InterPro" id="IPR027417">
    <property type="entry name" value="P-loop_NTPase"/>
</dbReference>
<evidence type="ECO:0000256" key="7">
    <source>
        <dbReference type="ARBA" id="ARBA00022741"/>
    </source>
</evidence>
<dbReference type="GO" id="GO:0016887">
    <property type="term" value="F:ATP hydrolysis activity"/>
    <property type="evidence" value="ECO:0007669"/>
    <property type="project" value="InterPro"/>
</dbReference>
<keyword evidence="12" id="KW-0576">Peroxisome</keyword>
<dbReference type="Gene3D" id="1.10.8.60">
    <property type="match status" value="2"/>
</dbReference>
<evidence type="ECO:0000256" key="3">
    <source>
        <dbReference type="ARBA" id="ARBA00022448"/>
    </source>
</evidence>
<evidence type="ECO:0000256" key="2">
    <source>
        <dbReference type="ARBA" id="ARBA00006914"/>
    </source>
</evidence>